<evidence type="ECO:0000313" key="2">
    <source>
        <dbReference type="EMBL" id="KIW10383.1"/>
    </source>
</evidence>
<keyword evidence="3" id="KW-1185">Reference proteome</keyword>
<dbReference type="HOGENOM" id="CLU_2671071_0_0_1"/>
<dbReference type="AlphaFoldDB" id="A0A0D2AUH8"/>
<sequence length="75" mass="7380">MGGHSGSGSGPAPGAAPTVFPTPEDSADAITTIYVPVVMPQAEEAPPQPQNAGPLVEPPTELYGLGITFGPPAGN</sequence>
<proteinExistence type="predicted"/>
<dbReference type="RefSeq" id="XP_016230599.1">
    <property type="nucleotide sequence ID" value="XM_016385655.1"/>
</dbReference>
<feature type="region of interest" description="Disordered" evidence="1">
    <location>
        <begin position="43"/>
        <end position="75"/>
    </location>
</feature>
<evidence type="ECO:0000256" key="1">
    <source>
        <dbReference type="SAM" id="MobiDB-lite"/>
    </source>
</evidence>
<evidence type="ECO:0000313" key="3">
    <source>
        <dbReference type="Proteomes" id="UP000053328"/>
    </source>
</evidence>
<dbReference type="EMBL" id="KN847500">
    <property type="protein sequence ID" value="KIW10383.1"/>
    <property type="molecule type" value="Genomic_DNA"/>
</dbReference>
<reference evidence="2 3" key="1">
    <citation type="submission" date="2015-01" db="EMBL/GenBank/DDBJ databases">
        <title>The Genome Sequence of Exophiala spinifera CBS89968.</title>
        <authorList>
            <consortium name="The Broad Institute Genomics Platform"/>
            <person name="Cuomo C."/>
            <person name="de Hoog S."/>
            <person name="Gorbushina A."/>
            <person name="Stielow B."/>
            <person name="Teixiera M."/>
            <person name="Abouelleil A."/>
            <person name="Chapman S.B."/>
            <person name="Priest M."/>
            <person name="Young S.K."/>
            <person name="Wortman J."/>
            <person name="Nusbaum C."/>
            <person name="Birren B."/>
        </authorList>
    </citation>
    <scope>NUCLEOTIDE SEQUENCE [LARGE SCALE GENOMIC DNA]</scope>
    <source>
        <strain evidence="2 3">CBS 89968</strain>
    </source>
</reference>
<accession>A0A0D2AUH8</accession>
<dbReference type="Proteomes" id="UP000053328">
    <property type="component" value="Unassembled WGS sequence"/>
</dbReference>
<dbReference type="VEuPathDB" id="FungiDB:PV08_11345"/>
<name>A0A0D2AUH8_9EURO</name>
<gene>
    <name evidence="2" type="ORF">PV08_11345</name>
</gene>
<dbReference type="GeneID" id="27338428"/>
<protein>
    <submittedName>
        <fullName evidence="2">Uncharacterized protein</fullName>
    </submittedName>
</protein>
<feature type="compositionally biased region" description="Gly residues" evidence="1">
    <location>
        <begin position="1"/>
        <end position="11"/>
    </location>
</feature>
<organism evidence="2 3">
    <name type="scientific">Exophiala spinifera</name>
    <dbReference type="NCBI Taxonomy" id="91928"/>
    <lineage>
        <taxon>Eukaryota</taxon>
        <taxon>Fungi</taxon>
        <taxon>Dikarya</taxon>
        <taxon>Ascomycota</taxon>
        <taxon>Pezizomycotina</taxon>
        <taxon>Eurotiomycetes</taxon>
        <taxon>Chaetothyriomycetidae</taxon>
        <taxon>Chaetothyriales</taxon>
        <taxon>Herpotrichiellaceae</taxon>
        <taxon>Exophiala</taxon>
    </lineage>
</organism>
<feature type="region of interest" description="Disordered" evidence="1">
    <location>
        <begin position="1"/>
        <end position="24"/>
    </location>
</feature>